<dbReference type="InterPro" id="IPR023828">
    <property type="entry name" value="Peptidase_S8_Ser-AS"/>
</dbReference>
<comment type="caution">
    <text evidence="7">The sequence shown here is derived from an EMBL/GenBank/DDBJ whole genome shotgun (WGS) entry which is preliminary data.</text>
</comment>
<dbReference type="AlphaFoldDB" id="A0A418W9C0"/>
<dbReference type="PROSITE" id="PS51829">
    <property type="entry name" value="P_HOMO_B"/>
    <property type="match status" value="1"/>
</dbReference>
<keyword evidence="8" id="KW-1185">Reference proteome</keyword>
<keyword evidence="3" id="KW-0720">Serine protease</keyword>
<dbReference type="GO" id="GO:0005737">
    <property type="term" value="C:cytoplasm"/>
    <property type="evidence" value="ECO:0007669"/>
    <property type="project" value="UniProtKB-ARBA"/>
</dbReference>
<dbReference type="Proteomes" id="UP000284605">
    <property type="component" value="Unassembled WGS sequence"/>
</dbReference>
<dbReference type="SUPFAM" id="SSF51120">
    <property type="entry name" value="beta-Roll"/>
    <property type="match status" value="3"/>
</dbReference>
<dbReference type="PROSITE" id="PS00330">
    <property type="entry name" value="HEMOLYSIN_CALCIUM"/>
    <property type="match status" value="6"/>
</dbReference>
<organism evidence="7 8">
    <name type="scientific">Oleomonas cavernae</name>
    <dbReference type="NCBI Taxonomy" id="2320859"/>
    <lineage>
        <taxon>Bacteria</taxon>
        <taxon>Pseudomonadati</taxon>
        <taxon>Pseudomonadota</taxon>
        <taxon>Alphaproteobacteria</taxon>
        <taxon>Acetobacterales</taxon>
        <taxon>Acetobacteraceae</taxon>
        <taxon>Oleomonas</taxon>
    </lineage>
</organism>
<dbReference type="SUPFAM" id="SSF49785">
    <property type="entry name" value="Galactose-binding domain-like"/>
    <property type="match status" value="1"/>
</dbReference>
<dbReference type="Pfam" id="PF00082">
    <property type="entry name" value="Peptidase_S8"/>
    <property type="match status" value="1"/>
</dbReference>
<dbReference type="Pfam" id="PF00353">
    <property type="entry name" value="HemolysinCabind"/>
    <property type="match status" value="3"/>
</dbReference>
<dbReference type="InterPro" id="IPR001343">
    <property type="entry name" value="Hemolysn_Ca-bd"/>
</dbReference>
<dbReference type="OrthoDB" id="9816306at2"/>
<proteinExistence type="inferred from homology"/>
<comment type="similarity">
    <text evidence="4">Belongs to the peptidase S8 family.</text>
</comment>
<dbReference type="GO" id="GO:0004252">
    <property type="term" value="F:serine-type endopeptidase activity"/>
    <property type="evidence" value="ECO:0007669"/>
    <property type="project" value="InterPro"/>
</dbReference>
<feature type="domain" description="P/Homo B" evidence="6">
    <location>
        <begin position="91"/>
        <end position="221"/>
    </location>
</feature>
<evidence type="ECO:0000313" key="8">
    <source>
        <dbReference type="Proteomes" id="UP000284605"/>
    </source>
</evidence>
<dbReference type="Gene3D" id="3.40.50.200">
    <property type="entry name" value="Peptidase S8/S53 domain"/>
    <property type="match status" value="1"/>
</dbReference>
<keyword evidence="1" id="KW-0645">Protease</keyword>
<dbReference type="PANTHER" id="PTHR42884">
    <property type="entry name" value="PROPROTEIN CONVERTASE SUBTILISIN/KEXIN-RELATED"/>
    <property type="match status" value="1"/>
</dbReference>
<dbReference type="InterPro" id="IPR018511">
    <property type="entry name" value="Hemolysin-typ_Ca-bd_CS"/>
</dbReference>
<sequence>MTVEGTSFATPIVAGVVALMLEANPLLTYRDVQQILASSARVLADSVTGWDQNGAITLNGAGFHVSHDFGFGLVDAHAAVRLAESWQGFGAGGQQVLIDADTSASPAGAIPDQGSLSRSVNIAPVPGVTVEWAEVDINLAHTHLGDLRITLISPDGTASILMDRPAAGTLATDDLNFTLTTNHAWGEAPDGTWTLKVEDLGTGGTGTLVAWDLRLYGNDTASATTYVFNDEYAALDRGDGRIEGRDTARDVINAAAVTAAVTIDLATAAAVIGDRALTIVNPSLIDDVMGGDGNDVIVGNALGNKLAGARGSDSLRGGAGNDTLDGGAGIDTLAGGVGNDVYYVDRADDVVTEASGEGSDTINTSVDWVLAASQYVEKVVALGTTGITLTGNAMANQLVGNDAANTLNGGGGDDVLQGAGGDDRLTGGSGNDRLDGGAGIDTMAGGLGNDIYYVNVLQDTVTEAGGEGTDVVYAAADWALAAGLSIEAMQATGASAVRLTGNELANQLAGNAAGNVLSGAAGDDILFGLDGADTLLGGDGLDRLDGGAGADTMAGAAGDDTYYIDNAGDKVTELLSAGRDLAYAYADWTLGAGQAVEAVVAAGTAAVALTGNELANQLNGNDAGNRLDGGLATTWCSASPATTRFTVVTAATASTAARAPTPCRAVPATTCSMSTMPAIWSRKPSAAAAIGSMPQPRGARPPGRRSKSSRPRAPRRSISPVPIWSIACAATRRPTPSMAAPATTS</sequence>
<dbReference type="InterPro" id="IPR036852">
    <property type="entry name" value="Peptidase_S8/S53_dom_sf"/>
</dbReference>
<evidence type="ECO:0000256" key="4">
    <source>
        <dbReference type="PROSITE-ProRule" id="PRU01240"/>
    </source>
</evidence>
<dbReference type="GO" id="GO:0012505">
    <property type="term" value="C:endomembrane system"/>
    <property type="evidence" value="ECO:0007669"/>
    <property type="project" value="UniProtKB-ARBA"/>
</dbReference>
<comment type="caution">
    <text evidence="4">Lacks conserved residue(s) required for the propagation of feature annotation.</text>
</comment>
<dbReference type="GO" id="GO:0016485">
    <property type="term" value="P:protein processing"/>
    <property type="evidence" value="ECO:0007669"/>
    <property type="project" value="TreeGrafter"/>
</dbReference>
<dbReference type="GO" id="GO:0005509">
    <property type="term" value="F:calcium ion binding"/>
    <property type="evidence" value="ECO:0007669"/>
    <property type="project" value="InterPro"/>
</dbReference>
<evidence type="ECO:0000256" key="2">
    <source>
        <dbReference type="ARBA" id="ARBA00022801"/>
    </source>
</evidence>
<evidence type="ECO:0000256" key="3">
    <source>
        <dbReference type="ARBA" id="ARBA00022825"/>
    </source>
</evidence>
<keyword evidence="2" id="KW-0378">Hydrolase</keyword>
<dbReference type="InterPro" id="IPR000209">
    <property type="entry name" value="Peptidase_S8/S53_dom"/>
</dbReference>
<name>A0A418W9C0_9PROT</name>
<dbReference type="Pfam" id="PF01483">
    <property type="entry name" value="P_proprotein"/>
    <property type="match status" value="1"/>
</dbReference>
<dbReference type="GO" id="GO:0016020">
    <property type="term" value="C:membrane"/>
    <property type="evidence" value="ECO:0007669"/>
    <property type="project" value="TreeGrafter"/>
</dbReference>
<dbReference type="Gene3D" id="2.60.120.260">
    <property type="entry name" value="Galactose-binding domain-like"/>
    <property type="match status" value="1"/>
</dbReference>
<dbReference type="InterPro" id="IPR002884">
    <property type="entry name" value="P_dom"/>
</dbReference>
<gene>
    <name evidence="7" type="ORF">D3874_05765</name>
</gene>
<reference evidence="7 8" key="1">
    <citation type="submission" date="2018-09" db="EMBL/GenBank/DDBJ databases">
        <authorList>
            <person name="Zhu H."/>
        </authorList>
    </citation>
    <scope>NUCLEOTIDE SEQUENCE [LARGE SCALE GENOMIC DNA]</scope>
    <source>
        <strain evidence="7 8">K1W22B-8</strain>
    </source>
</reference>
<feature type="compositionally biased region" description="Basic residues" evidence="5">
    <location>
        <begin position="702"/>
        <end position="715"/>
    </location>
</feature>
<accession>A0A418W9C0</accession>
<dbReference type="InterPro" id="IPR008979">
    <property type="entry name" value="Galactose-bd-like_sf"/>
</dbReference>
<dbReference type="PANTHER" id="PTHR42884:SF14">
    <property type="entry name" value="NEUROENDOCRINE CONVERTASE 1"/>
    <property type="match status" value="1"/>
</dbReference>
<evidence type="ECO:0000256" key="5">
    <source>
        <dbReference type="SAM" id="MobiDB-lite"/>
    </source>
</evidence>
<protein>
    <recommendedName>
        <fullName evidence="6">P/Homo B domain-containing protein</fullName>
    </recommendedName>
</protein>
<dbReference type="PRINTS" id="PR00313">
    <property type="entry name" value="CABNDNGRPT"/>
</dbReference>
<dbReference type="SUPFAM" id="SSF52743">
    <property type="entry name" value="Subtilisin-like"/>
    <property type="match status" value="1"/>
</dbReference>
<dbReference type="InterPro" id="IPR011049">
    <property type="entry name" value="Serralysin-like_metalloprot_C"/>
</dbReference>
<dbReference type="Gene3D" id="2.150.10.10">
    <property type="entry name" value="Serralysin-like metalloprotease, C-terminal"/>
    <property type="match status" value="3"/>
</dbReference>
<dbReference type="EMBL" id="QYUK01000011">
    <property type="protein sequence ID" value="RJF86588.1"/>
    <property type="molecule type" value="Genomic_DNA"/>
</dbReference>
<dbReference type="PROSITE" id="PS00138">
    <property type="entry name" value="SUBTILASE_SER"/>
    <property type="match status" value="1"/>
</dbReference>
<dbReference type="PROSITE" id="PS51892">
    <property type="entry name" value="SUBTILASE"/>
    <property type="match status" value="1"/>
</dbReference>
<evidence type="ECO:0000256" key="1">
    <source>
        <dbReference type="ARBA" id="ARBA00022670"/>
    </source>
</evidence>
<evidence type="ECO:0000259" key="6">
    <source>
        <dbReference type="PROSITE" id="PS51829"/>
    </source>
</evidence>
<evidence type="ECO:0000313" key="7">
    <source>
        <dbReference type="EMBL" id="RJF86588.1"/>
    </source>
</evidence>
<feature type="region of interest" description="Disordered" evidence="5">
    <location>
        <begin position="685"/>
        <end position="725"/>
    </location>
</feature>